<dbReference type="InterPro" id="IPR021323">
    <property type="entry name" value="DUF2927"/>
</dbReference>
<protein>
    <recommendedName>
        <fullName evidence="5">DUF2927 domain-containing protein</fullName>
    </recommendedName>
</protein>
<dbReference type="PROSITE" id="PS51257">
    <property type="entry name" value="PROKAR_LIPOPROTEIN"/>
    <property type="match status" value="1"/>
</dbReference>
<keyword evidence="4" id="KW-1185">Reference proteome</keyword>
<sequence length="321" mass="35064">MNHWRTPLRGVVAATALLLAGCAELLPVDPVPRPPERPTRAAPAPETVEAERPAESAALVNYYTRVQQSLLTQGLLRQDGGGPDTPFDADRLAQTFRRVALFQEYDTSGGGLVQRETASQLHRWEGPVRIEPRFGASVTPDRVTRDRNAMIGLASRLSRAARHPVDVVEEGGNFIVYVVREDERKELGPELRRLLPGLGSGALSTVLDLPRQNYCVVFASDPRDNGAYTRAVAIVRAEHPDLLRLSCLHEEITQGLGLANDWPGARPSIFNDDEEFALLTTMDEALLRILYDARLRPGMTEAEVAPLLPGLAREAIGGGGS</sequence>
<feature type="chain" id="PRO_5011497326" description="DUF2927 domain-containing protein" evidence="2">
    <location>
        <begin position="26"/>
        <end position="321"/>
    </location>
</feature>
<evidence type="ECO:0000313" key="4">
    <source>
        <dbReference type="Proteomes" id="UP000199372"/>
    </source>
</evidence>
<keyword evidence="2" id="KW-0732">Signal</keyword>
<evidence type="ECO:0000313" key="3">
    <source>
        <dbReference type="EMBL" id="SEN04447.1"/>
    </source>
</evidence>
<dbReference type="Pfam" id="PF11150">
    <property type="entry name" value="DUF2927"/>
    <property type="match status" value="1"/>
</dbReference>
<name>A0A1H8DD89_9RHOB</name>
<dbReference type="RefSeq" id="WP_236736972.1">
    <property type="nucleotide sequence ID" value="NZ_FOCM01000002.1"/>
</dbReference>
<evidence type="ECO:0000256" key="1">
    <source>
        <dbReference type="SAM" id="MobiDB-lite"/>
    </source>
</evidence>
<feature type="signal peptide" evidence="2">
    <location>
        <begin position="1"/>
        <end position="25"/>
    </location>
</feature>
<evidence type="ECO:0008006" key="5">
    <source>
        <dbReference type="Google" id="ProtNLM"/>
    </source>
</evidence>
<evidence type="ECO:0000256" key="2">
    <source>
        <dbReference type="SAM" id="SignalP"/>
    </source>
</evidence>
<dbReference type="AlphaFoldDB" id="A0A1H8DD89"/>
<gene>
    <name evidence="3" type="ORF">SAMN04488011_102280</name>
</gene>
<dbReference type="Proteomes" id="UP000199372">
    <property type="component" value="Unassembled WGS sequence"/>
</dbReference>
<reference evidence="4" key="1">
    <citation type="submission" date="2016-10" db="EMBL/GenBank/DDBJ databases">
        <authorList>
            <person name="Varghese N."/>
            <person name="Submissions S."/>
        </authorList>
    </citation>
    <scope>NUCLEOTIDE SEQUENCE [LARGE SCALE GENOMIC DNA]</scope>
    <source>
        <strain evidence="4">DSM 26893</strain>
    </source>
</reference>
<organism evidence="3 4">
    <name type="scientific">Palleronia pelagia</name>
    <dbReference type="NCBI Taxonomy" id="387096"/>
    <lineage>
        <taxon>Bacteria</taxon>
        <taxon>Pseudomonadati</taxon>
        <taxon>Pseudomonadota</taxon>
        <taxon>Alphaproteobacteria</taxon>
        <taxon>Rhodobacterales</taxon>
        <taxon>Roseobacteraceae</taxon>
        <taxon>Palleronia</taxon>
    </lineage>
</organism>
<proteinExistence type="predicted"/>
<accession>A0A1H8DD89</accession>
<feature type="region of interest" description="Disordered" evidence="1">
    <location>
        <begin position="28"/>
        <end position="53"/>
    </location>
</feature>
<dbReference type="EMBL" id="FOCM01000002">
    <property type="protein sequence ID" value="SEN04447.1"/>
    <property type="molecule type" value="Genomic_DNA"/>
</dbReference>